<dbReference type="SMART" id="SM00387">
    <property type="entry name" value="HATPase_c"/>
    <property type="match status" value="1"/>
</dbReference>
<dbReference type="InterPro" id="IPR036097">
    <property type="entry name" value="HisK_dim/P_sf"/>
</dbReference>
<keyword evidence="6" id="KW-0902">Two-component regulatory system</keyword>
<sequence length="499" mass="55684">MQEKTSFNFLHLLKATLDSANDLIQVLKVVRNEEGTITDFVYVLNNRAAEKIYGDQTGQSRQKDFEICKHVVETGEPVQREIYELTDYYHQSFVKLEDGVSITAHNITGKLQQAFLLALSDSLHPLSDSLSIQTAATEKIAAILHTAHAFYIAYDGVLSIETEYLKTGAPSLIGDYSTTEYAWLLHLLEKGAPLILNDSSDHAMPVKALIAVPLIKNGALLGAFCVAEQSTRIWTGTETALVKEAGERIWAAVERARAEQALHRNEMQLKELLRQKEIFIGIASHELKTPVTGMKVYAEMIHGQLEELGYKEEASLMQRLNKQIDKLTTLINHLLDTNRIAGGELQLNLEKTDLTDLLREKINEIQVTTTHQLLLETSSLPHVMIDRERISQVLMNLFTNAIRYSPGGSAITINGRSTPNGVEISIRDEGFGITHEKQDQIFERFFRGNAPTSEKNPGLGLGLYLTAQIIHRHHGQIRVESTPGKGSTFYFTIPGDIAS</sequence>
<feature type="domain" description="Histidine kinase" evidence="8">
    <location>
        <begin position="282"/>
        <end position="497"/>
    </location>
</feature>
<feature type="coiled-coil region" evidence="7">
    <location>
        <begin position="310"/>
        <end position="337"/>
    </location>
</feature>
<dbReference type="Gene3D" id="1.10.287.130">
    <property type="match status" value="1"/>
</dbReference>
<dbReference type="InterPro" id="IPR003018">
    <property type="entry name" value="GAF"/>
</dbReference>
<comment type="caution">
    <text evidence="9">The sequence shown here is derived from an EMBL/GenBank/DDBJ whole genome shotgun (WGS) entry which is preliminary data.</text>
</comment>
<dbReference type="PROSITE" id="PS50109">
    <property type="entry name" value="HIS_KIN"/>
    <property type="match status" value="1"/>
</dbReference>
<dbReference type="SMART" id="SM00388">
    <property type="entry name" value="HisKA"/>
    <property type="match status" value="1"/>
</dbReference>
<reference evidence="9 10" key="1">
    <citation type="submission" date="2018-08" db="EMBL/GenBank/DDBJ databases">
        <title>Chitinophaga sp. K20C18050901, a novel bacterium isolated from forest soil.</title>
        <authorList>
            <person name="Wang C."/>
        </authorList>
    </citation>
    <scope>NUCLEOTIDE SEQUENCE [LARGE SCALE GENOMIC DNA]</scope>
    <source>
        <strain evidence="9 10">K20C18050901</strain>
    </source>
</reference>
<evidence type="ECO:0000256" key="7">
    <source>
        <dbReference type="SAM" id="Coils"/>
    </source>
</evidence>
<dbReference type="InterPro" id="IPR005467">
    <property type="entry name" value="His_kinase_dom"/>
</dbReference>
<dbReference type="SMART" id="SM00065">
    <property type="entry name" value="GAF"/>
    <property type="match status" value="1"/>
</dbReference>
<dbReference type="InterPro" id="IPR029016">
    <property type="entry name" value="GAF-like_dom_sf"/>
</dbReference>
<name>A0A3E1NU13_9BACT</name>
<proteinExistence type="predicted"/>
<dbReference type="InterPro" id="IPR004358">
    <property type="entry name" value="Sig_transdc_His_kin-like_C"/>
</dbReference>
<evidence type="ECO:0000256" key="2">
    <source>
        <dbReference type="ARBA" id="ARBA00012438"/>
    </source>
</evidence>
<keyword evidence="5" id="KW-0418">Kinase</keyword>
<evidence type="ECO:0000313" key="9">
    <source>
        <dbReference type="EMBL" id="RFM31429.1"/>
    </source>
</evidence>
<evidence type="ECO:0000259" key="8">
    <source>
        <dbReference type="PROSITE" id="PS50109"/>
    </source>
</evidence>
<dbReference type="SUPFAM" id="SSF47384">
    <property type="entry name" value="Homodimeric domain of signal transducing histidine kinase"/>
    <property type="match status" value="1"/>
</dbReference>
<dbReference type="EC" id="2.7.13.3" evidence="2"/>
<dbReference type="CDD" id="cd00075">
    <property type="entry name" value="HATPase"/>
    <property type="match status" value="1"/>
</dbReference>
<dbReference type="InterPro" id="IPR036890">
    <property type="entry name" value="HATPase_C_sf"/>
</dbReference>
<dbReference type="SUPFAM" id="SSF55781">
    <property type="entry name" value="GAF domain-like"/>
    <property type="match status" value="1"/>
</dbReference>
<dbReference type="EMBL" id="QTJV01000014">
    <property type="protein sequence ID" value="RFM31429.1"/>
    <property type="molecule type" value="Genomic_DNA"/>
</dbReference>
<gene>
    <name evidence="9" type="ORF">DXN04_29050</name>
</gene>
<evidence type="ECO:0000256" key="4">
    <source>
        <dbReference type="ARBA" id="ARBA00022679"/>
    </source>
</evidence>
<dbReference type="GO" id="GO:0000155">
    <property type="term" value="F:phosphorelay sensor kinase activity"/>
    <property type="evidence" value="ECO:0007669"/>
    <property type="project" value="InterPro"/>
</dbReference>
<comment type="catalytic activity">
    <reaction evidence="1">
        <text>ATP + protein L-histidine = ADP + protein N-phospho-L-histidine.</text>
        <dbReference type="EC" id="2.7.13.3"/>
    </reaction>
</comment>
<organism evidence="9 10">
    <name type="scientific">Chitinophaga silvisoli</name>
    <dbReference type="NCBI Taxonomy" id="2291814"/>
    <lineage>
        <taxon>Bacteria</taxon>
        <taxon>Pseudomonadati</taxon>
        <taxon>Bacteroidota</taxon>
        <taxon>Chitinophagia</taxon>
        <taxon>Chitinophagales</taxon>
        <taxon>Chitinophagaceae</taxon>
        <taxon>Chitinophaga</taxon>
    </lineage>
</organism>
<dbReference type="Pfam" id="PF02518">
    <property type="entry name" value="HATPase_c"/>
    <property type="match status" value="1"/>
</dbReference>
<dbReference type="Pfam" id="PF00512">
    <property type="entry name" value="HisKA"/>
    <property type="match status" value="1"/>
</dbReference>
<evidence type="ECO:0000256" key="6">
    <source>
        <dbReference type="ARBA" id="ARBA00023012"/>
    </source>
</evidence>
<dbReference type="RefSeq" id="WP_116856927.1">
    <property type="nucleotide sequence ID" value="NZ_QTJV01000014.1"/>
</dbReference>
<keyword evidence="7" id="KW-0175">Coiled coil</keyword>
<evidence type="ECO:0000256" key="1">
    <source>
        <dbReference type="ARBA" id="ARBA00000085"/>
    </source>
</evidence>
<protein>
    <recommendedName>
        <fullName evidence="2">histidine kinase</fullName>
        <ecNumber evidence="2">2.7.13.3</ecNumber>
    </recommendedName>
</protein>
<dbReference type="InterPro" id="IPR003661">
    <property type="entry name" value="HisK_dim/P_dom"/>
</dbReference>
<dbReference type="AlphaFoldDB" id="A0A3E1NU13"/>
<keyword evidence="4" id="KW-0808">Transferase</keyword>
<dbReference type="PANTHER" id="PTHR43711">
    <property type="entry name" value="TWO-COMPONENT HISTIDINE KINASE"/>
    <property type="match status" value="1"/>
</dbReference>
<evidence type="ECO:0000256" key="3">
    <source>
        <dbReference type="ARBA" id="ARBA00022553"/>
    </source>
</evidence>
<dbReference type="Proteomes" id="UP000261174">
    <property type="component" value="Unassembled WGS sequence"/>
</dbReference>
<dbReference type="InterPro" id="IPR050736">
    <property type="entry name" value="Sensor_HK_Regulatory"/>
</dbReference>
<dbReference type="Gene3D" id="3.30.565.10">
    <property type="entry name" value="Histidine kinase-like ATPase, C-terminal domain"/>
    <property type="match status" value="1"/>
</dbReference>
<dbReference type="CDD" id="cd00082">
    <property type="entry name" value="HisKA"/>
    <property type="match status" value="1"/>
</dbReference>
<keyword evidence="3" id="KW-0597">Phosphoprotein</keyword>
<accession>A0A3E1NU13</accession>
<keyword evidence="10" id="KW-1185">Reference proteome</keyword>
<evidence type="ECO:0000313" key="10">
    <source>
        <dbReference type="Proteomes" id="UP000261174"/>
    </source>
</evidence>
<dbReference type="OrthoDB" id="5401121at2"/>
<dbReference type="SUPFAM" id="SSF55874">
    <property type="entry name" value="ATPase domain of HSP90 chaperone/DNA topoisomerase II/histidine kinase"/>
    <property type="match status" value="1"/>
</dbReference>
<evidence type="ECO:0000256" key="5">
    <source>
        <dbReference type="ARBA" id="ARBA00022777"/>
    </source>
</evidence>
<dbReference type="InterPro" id="IPR003594">
    <property type="entry name" value="HATPase_dom"/>
</dbReference>
<dbReference type="PANTHER" id="PTHR43711:SF31">
    <property type="entry name" value="HISTIDINE KINASE"/>
    <property type="match status" value="1"/>
</dbReference>
<dbReference type="PRINTS" id="PR00344">
    <property type="entry name" value="BCTRLSENSOR"/>
</dbReference>
<dbReference type="Gene3D" id="3.30.450.40">
    <property type="match status" value="1"/>
</dbReference>
<dbReference type="Pfam" id="PF01590">
    <property type="entry name" value="GAF"/>
    <property type="match status" value="1"/>
</dbReference>
<dbReference type="FunFam" id="3.30.565.10:FF:000006">
    <property type="entry name" value="Sensor histidine kinase WalK"/>
    <property type="match status" value="1"/>
</dbReference>